<dbReference type="Proteomes" id="UP000831921">
    <property type="component" value="Chromosome"/>
</dbReference>
<name>A0ABY5MTJ1_9SPHN</name>
<dbReference type="Gene3D" id="3.10.450.160">
    <property type="entry name" value="inner membrane protein cigr"/>
    <property type="match status" value="1"/>
</dbReference>
<evidence type="ECO:0000256" key="1">
    <source>
        <dbReference type="SAM" id="SignalP"/>
    </source>
</evidence>
<evidence type="ECO:0000313" key="2">
    <source>
        <dbReference type="EMBL" id="UUR07809.1"/>
    </source>
</evidence>
<dbReference type="RefSeq" id="WP_249503598.1">
    <property type="nucleotide sequence ID" value="NZ_CP097253.1"/>
</dbReference>
<reference evidence="2 3" key="1">
    <citation type="submission" date="2022-05" db="EMBL/GenBank/DDBJ databases">
        <title>S8-45 Sphingomonas ultraviolaceadurans.</title>
        <authorList>
            <person name="Liu Y."/>
        </authorList>
    </citation>
    <scope>NUCLEOTIDE SEQUENCE [LARGE SCALE GENOMIC DNA]</scope>
    <source>
        <strain evidence="2 3">S8-45</strain>
    </source>
</reference>
<keyword evidence="1" id="KW-0732">Signal</keyword>
<gene>
    <name evidence="2" type="ORF">M1K48_12880</name>
</gene>
<feature type="signal peptide" evidence="1">
    <location>
        <begin position="1"/>
        <end position="21"/>
    </location>
</feature>
<dbReference type="EMBL" id="CP097253">
    <property type="protein sequence ID" value="UUR07809.1"/>
    <property type="molecule type" value="Genomic_DNA"/>
</dbReference>
<sequence length="133" mass="14416">MKQALILAGAALAFVAAPATAKPAHAGGKHGKHGGYSQSYGGQYGYNQAGCPPGLAKKNNGCLPPGQAKKLAIGQRYVQSYGYDRYAYNQIPYDVRRQYGLDPRNNYYYDQGSLYGVDPQTQIIEQIIGALLR</sequence>
<accession>A0ABY5MTJ1</accession>
<keyword evidence="3" id="KW-1185">Reference proteome</keyword>
<organism evidence="2 3">
    <name type="scientific">Sphingomonas glaciei</name>
    <dbReference type="NCBI Taxonomy" id="2938948"/>
    <lineage>
        <taxon>Bacteria</taxon>
        <taxon>Pseudomonadati</taxon>
        <taxon>Pseudomonadota</taxon>
        <taxon>Alphaproteobacteria</taxon>
        <taxon>Sphingomonadales</taxon>
        <taxon>Sphingomonadaceae</taxon>
        <taxon>Sphingomonas</taxon>
    </lineage>
</organism>
<protein>
    <submittedName>
        <fullName evidence="2">Uncharacterized protein</fullName>
    </submittedName>
</protein>
<evidence type="ECO:0000313" key="3">
    <source>
        <dbReference type="Proteomes" id="UP000831921"/>
    </source>
</evidence>
<proteinExistence type="predicted"/>
<feature type="chain" id="PRO_5047272824" evidence="1">
    <location>
        <begin position="22"/>
        <end position="133"/>
    </location>
</feature>